<evidence type="ECO:0000256" key="1">
    <source>
        <dbReference type="SAM" id="MobiDB-lite"/>
    </source>
</evidence>
<dbReference type="PANTHER" id="PTHR46333">
    <property type="entry name" value="CYTOKINESIS PROTEIN 3"/>
    <property type="match status" value="1"/>
</dbReference>
<keyword evidence="4" id="KW-1185">Reference proteome</keyword>
<reference evidence="5" key="3">
    <citation type="submission" date="2025-04" db="UniProtKB">
        <authorList>
            <consortium name="RefSeq"/>
        </authorList>
    </citation>
    <scope>IDENTIFICATION</scope>
    <source>
        <strain evidence="5">CBS 304.34</strain>
    </source>
</reference>
<dbReference type="FunFam" id="3.10.620.30:FF:000005">
    <property type="entry name" value="SH3 domain protein (Cyk3), putative"/>
    <property type="match status" value="1"/>
</dbReference>
<feature type="compositionally biased region" description="Polar residues" evidence="1">
    <location>
        <begin position="117"/>
        <end position="131"/>
    </location>
</feature>
<sequence length="908" mass="99765">MSRSADSPNEPATPPNVWSPEAFDQVFHASAKKLRPRTSPGIGTVEDNHEEEEFQEQGQFHPELDEAPPQVHNYVQRMESRLRKLHQQDDSPHSSRPRDELFIPRDQTGPPPAVPPKSSTYQPRPQSSIDQVQDFGERKMSLRRTLRHRKSAYDVGKEVLGRTFTTKTNSTTTTHSSNTTHHSLMSGHSATNMSATSAGSYYRKKFGANGGAKARAYSVMDTRDTSSREIGFDDGRPETPFTGVTYHSSHDSQQSRPGTSSNGDWAANVADGKDPLGGLMAPKPKKSGFFRKVIDTAKTSAASARSTIASGQSSRPVSRQGKLLPNGITAIAGGATTPSSAARDMGLGGVVDWVQVRRDVNRSNSLSKNERSERAERCQMMDIPVINPIDALYESAEGDEGLDGLAIADPMDFSTCNLALVDKSSRFINSVPLGTTSASLAQGYVCRPYRSDVQRLRAIFTWVSERISWEDDFEGDIDTRHVIQMKRGCSQEIAILVFEMCSSVGLHAEVVRGYLKTPGEALDLDLVARPNHFWNAVIVDGEWRIMDCSLAGPTNPKRSQYSSTGSQVAENWWFLARPMEICYTHVPLLPEQQHICPPVSHDILMALPCACPPYFKHGLQMVDFDTSLLNLDNLELAHIYFNVPEDVECLAEVEARGYAQDADGDYFESGDMVKKPALAQAEWIGEQKRYTVKALLPGDEGHGVLKVYAGKRGLMHSIKSNPHSLAFALPLTHTGSNPPYSFLTIHPTPHAQRHDLYIAQPQCSRLALNNTFVFAIRQHPSSLTRSPDPSVASDRPRSPNPFARPTSAMSMISMSQTGSSYSNPSATSNSSSNSSSNAQKPAKLAIQTPGGKIIRLLRKSEHMGGTAEGASGSVWETVIKIGERGTWRGLVLADRSARWCVFGEWEAE</sequence>
<proteinExistence type="predicted"/>
<evidence type="ECO:0000313" key="5">
    <source>
        <dbReference type="RefSeq" id="XP_033568690.1"/>
    </source>
</evidence>
<evidence type="ECO:0000313" key="4">
    <source>
        <dbReference type="Proteomes" id="UP000504636"/>
    </source>
</evidence>
<dbReference type="InterPro" id="IPR002931">
    <property type="entry name" value="Transglutaminase-like"/>
</dbReference>
<feature type="compositionally biased region" description="Polar residues" evidence="1">
    <location>
        <begin position="245"/>
        <end position="263"/>
    </location>
</feature>
<feature type="region of interest" description="Disordered" evidence="1">
    <location>
        <begin position="1"/>
        <end position="136"/>
    </location>
</feature>
<dbReference type="GeneID" id="54467247"/>
<dbReference type="AlphaFoldDB" id="A0A6A6XYT8"/>
<dbReference type="SUPFAM" id="SSF54001">
    <property type="entry name" value="Cysteine proteinases"/>
    <property type="match status" value="1"/>
</dbReference>
<accession>A0A6A6XYT8</accession>
<feature type="compositionally biased region" description="Basic and acidic residues" evidence="1">
    <location>
        <begin position="225"/>
        <end position="237"/>
    </location>
</feature>
<organism evidence="3">
    <name type="scientific">Mytilinidion resinicola</name>
    <dbReference type="NCBI Taxonomy" id="574789"/>
    <lineage>
        <taxon>Eukaryota</taxon>
        <taxon>Fungi</taxon>
        <taxon>Dikarya</taxon>
        <taxon>Ascomycota</taxon>
        <taxon>Pezizomycotina</taxon>
        <taxon>Dothideomycetes</taxon>
        <taxon>Pleosporomycetidae</taxon>
        <taxon>Mytilinidiales</taxon>
        <taxon>Mytilinidiaceae</taxon>
        <taxon>Mytilinidion</taxon>
    </lineage>
</organism>
<dbReference type="InterPro" id="IPR038765">
    <property type="entry name" value="Papain-like_cys_pep_sf"/>
</dbReference>
<dbReference type="Pfam" id="PF24584">
    <property type="entry name" value="Ig_CYK3_C"/>
    <property type="match status" value="2"/>
</dbReference>
<evidence type="ECO:0000259" key="2">
    <source>
        <dbReference type="SMART" id="SM00460"/>
    </source>
</evidence>
<feature type="compositionally biased region" description="Polar residues" evidence="1">
    <location>
        <begin position="807"/>
        <end position="818"/>
    </location>
</feature>
<dbReference type="Proteomes" id="UP000504636">
    <property type="component" value="Unplaced"/>
</dbReference>
<feature type="domain" description="Transglutaminase-like" evidence="2">
    <location>
        <begin position="482"/>
        <end position="550"/>
    </location>
</feature>
<dbReference type="InterPro" id="IPR056409">
    <property type="entry name" value="Ig_CYK3_C"/>
</dbReference>
<feature type="region of interest" description="Disordered" evidence="1">
    <location>
        <begin position="168"/>
        <end position="189"/>
    </location>
</feature>
<feature type="region of interest" description="Disordered" evidence="1">
    <location>
        <begin position="225"/>
        <end position="268"/>
    </location>
</feature>
<protein>
    <recommendedName>
        <fullName evidence="2">Transglutaminase-like domain-containing protein</fullName>
    </recommendedName>
</protein>
<gene>
    <name evidence="3 5" type="ORF">BDZ99DRAFT_528197</name>
</gene>
<feature type="region of interest" description="Disordered" evidence="1">
    <location>
        <begin position="781"/>
        <end position="845"/>
    </location>
</feature>
<dbReference type="Gene3D" id="3.10.620.30">
    <property type="match status" value="1"/>
</dbReference>
<feature type="compositionally biased region" description="Low complexity" evidence="1">
    <location>
        <begin position="168"/>
        <end position="183"/>
    </location>
</feature>
<dbReference type="Pfam" id="PF01841">
    <property type="entry name" value="Transglut_core"/>
    <property type="match status" value="1"/>
</dbReference>
<name>A0A6A6XYT8_9PEZI</name>
<reference evidence="3 5" key="1">
    <citation type="journal article" date="2020" name="Stud. Mycol.">
        <title>101 Dothideomycetes genomes: a test case for predicting lifestyles and emergence of pathogens.</title>
        <authorList>
            <person name="Haridas S."/>
            <person name="Albert R."/>
            <person name="Binder M."/>
            <person name="Bloem J."/>
            <person name="Labutti K."/>
            <person name="Salamov A."/>
            <person name="Andreopoulos B."/>
            <person name="Baker S."/>
            <person name="Barry K."/>
            <person name="Bills G."/>
            <person name="Bluhm B."/>
            <person name="Cannon C."/>
            <person name="Castanera R."/>
            <person name="Culley D."/>
            <person name="Daum C."/>
            <person name="Ezra D."/>
            <person name="Gonzalez J."/>
            <person name="Henrissat B."/>
            <person name="Kuo A."/>
            <person name="Liang C."/>
            <person name="Lipzen A."/>
            <person name="Lutzoni F."/>
            <person name="Magnuson J."/>
            <person name="Mondo S."/>
            <person name="Nolan M."/>
            <person name="Ohm R."/>
            <person name="Pangilinan J."/>
            <person name="Park H.-J."/>
            <person name="Ramirez L."/>
            <person name="Alfaro M."/>
            <person name="Sun H."/>
            <person name="Tritt A."/>
            <person name="Yoshinaga Y."/>
            <person name="Zwiers L.-H."/>
            <person name="Turgeon B."/>
            <person name="Goodwin S."/>
            <person name="Spatafora J."/>
            <person name="Crous P."/>
            <person name="Grigoriev I."/>
        </authorList>
    </citation>
    <scope>NUCLEOTIDE SEQUENCE</scope>
    <source>
        <strain evidence="3 5">CBS 304.34</strain>
    </source>
</reference>
<dbReference type="RefSeq" id="XP_033568690.1">
    <property type="nucleotide sequence ID" value="XM_033726354.1"/>
</dbReference>
<feature type="compositionally biased region" description="Basic and acidic residues" evidence="1">
    <location>
        <begin position="78"/>
        <end position="103"/>
    </location>
</feature>
<feature type="compositionally biased region" description="Low complexity" evidence="1">
    <location>
        <begin position="819"/>
        <end position="837"/>
    </location>
</feature>
<reference evidence="5" key="2">
    <citation type="submission" date="2020-04" db="EMBL/GenBank/DDBJ databases">
        <authorList>
            <consortium name="NCBI Genome Project"/>
        </authorList>
    </citation>
    <scope>NUCLEOTIDE SEQUENCE</scope>
    <source>
        <strain evidence="5">CBS 304.34</strain>
    </source>
</reference>
<dbReference type="GO" id="GO:0140278">
    <property type="term" value="P:mitotic division septum assembly"/>
    <property type="evidence" value="ECO:0007669"/>
    <property type="project" value="TreeGrafter"/>
</dbReference>
<dbReference type="InterPro" id="IPR052557">
    <property type="entry name" value="CAP/Cytokinesis_protein"/>
</dbReference>
<dbReference type="OrthoDB" id="6129702at2759"/>
<dbReference type="PANTHER" id="PTHR46333:SF2">
    <property type="entry name" value="CYTOKINESIS PROTEIN 3"/>
    <property type="match status" value="1"/>
</dbReference>
<dbReference type="GO" id="GO:0110085">
    <property type="term" value="C:mitotic actomyosin contractile ring"/>
    <property type="evidence" value="ECO:0007669"/>
    <property type="project" value="TreeGrafter"/>
</dbReference>
<dbReference type="EMBL" id="MU003728">
    <property type="protein sequence ID" value="KAF2801726.1"/>
    <property type="molecule type" value="Genomic_DNA"/>
</dbReference>
<dbReference type="SMART" id="SM00460">
    <property type="entry name" value="TGc"/>
    <property type="match status" value="1"/>
</dbReference>
<evidence type="ECO:0000313" key="3">
    <source>
        <dbReference type="EMBL" id="KAF2801726.1"/>
    </source>
</evidence>